<dbReference type="OrthoDB" id="9808347at2"/>
<accession>A0A239PJ69</accession>
<proteinExistence type="inferred from homology"/>
<name>A0A239PJ69_9PROT</name>
<dbReference type="Gene3D" id="3.60.70.12">
    <property type="entry name" value="L-amino peptidase D-ALA esterase/amidase"/>
    <property type="match status" value="1"/>
</dbReference>
<dbReference type="Pfam" id="PF03576">
    <property type="entry name" value="Peptidase_S58"/>
    <property type="match status" value="1"/>
</dbReference>
<evidence type="ECO:0000256" key="1">
    <source>
        <dbReference type="ARBA" id="ARBA00007068"/>
    </source>
</evidence>
<dbReference type="SUPFAM" id="SSF56266">
    <property type="entry name" value="DmpA/ArgJ-like"/>
    <property type="match status" value="1"/>
</dbReference>
<feature type="region of interest" description="Disordered" evidence="2">
    <location>
        <begin position="1"/>
        <end position="24"/>
    </location>
</feature>
<gene>
    <name evidence="3" type="ORF">SAMN06297382_0101</name>
</gene>
<dbReference type="Proteomes" id="UP000198346">
    <property type="component" value="Unassembled WGS sequence"/>
</dbReference>
<dbReference type="AlphaFoldDB" id="A0A239PJ69"/>
<organism evidence="3 4">
    <name type="scientific">Amphiplicatus metriothermophilus</name>
    <dbReference type="NCBI Taxonomy" id="1519374"/>
    <lineage>
        <taxon>Bacteria</taxon>
        <taxon>Pseudomonadati</taxon>
        <taxon>Pseudomonadota</taxon>
        <taxon>Alphaproteobacteria</taxon>
        <taxon>Parvularculales</taxon>
        <taxon>Parvularculaceae</taxon>
        <taxon>Amphiplicatus</taxon>
    </lineage>
</organism>
<evidence type="ECO:0000256" key="2">
    <source>
        <dbReference type="SAM" id="MobiDB-lite"/>
    </source>
</evidence>
<dbReference type="InterPro" id="IPR016117">
    <property type="entry name" value="ArgJ-like_dom_sf"/>
</dbReference>
<comment type="similarity">
    <text evidence="1">Belongs to the peptidase S58 family.</text>
</comment>
<keyword evidence="4" id="KW-1185">Reference proteome</keyword>
<evidence type="ECO:0000313" key="4">
    <source>
        <dbReference type="Proteomes" id="UP000198346"/>
    </source>
</evidence>
<dbReference type="RefSeq" id="WP_089410640.1">
    <property type="nucleotide sequence ID" value="NZ_FZQA01000001.1"/>
</dbReference>
<dbReference type="GO" id="GO:0004177">
    <property type="term" value="F:aminopeptidase activity"/>
    <property type="evidence" value="ECO:0007669"/>
    <property type="project" value="UniProtKB-KW"/>
</dbReference>
<evidence type="ECO:0000313" key="3">
    <source>
        <dbReference type="EMBL" id="SNT67610.1"/>
    </source>
</evidence>
<keyword evidence="3" id="KW-0378">Hydrolase</keyword>
<dbReference type="PANTHER" id="PTHR36512:SF3">
    <property type="entry name" value="BLR5678 PROTEIN"/>
    <property type="match status" value="1"/>
</dbReference>
<dbReference type="EMBL" id="FZQA01000001">
    <property type="protein sequence ID" value="SNT67610.1"/>
    <property type="molecule type" value="Genomic_DNA"/>
</dbReference>
<protein>
    <submittedName>
        <fullName evidence="3">L-aminopeptidase/D-esterase</fullName>
    </submittedName>
</protein>
<sequence length="342" mass="34313">MTNAATRTGKTARKGPRNDITDVPGISVGAAQDARAKTGVSVVLPAAPAVCAGDVRGGGPGTRETDLLDPSTLVARADAIVLSGGSSYGLAAADGAAAWLGARGRGFALVKGAGAPASPIVPAAILYDLANGGDKDWGEEPPYRRLGRDACAAADGGPVRLGRAGAGYGAMAGAGPGGLGSASYVCDDGLVLGALVAVNSFGSVRMPASAAFWAWPFEEDGEFGGARPAPDWRPVPDLPPDAKRAAARARANTTIAVIAVAADMTQADARRVAIMAQDGLARAVRPVHGPTDGDAVFVLATGEERPCDPLTLTRVGLLAADCLARAVARAVFEAERQDGRGG</sequence>
<keyword evidence="3" id="KW-0031">Aminopeptidase</keyword>
<dbReference type="PANTHER" id="PTHR36512">
    <property type="entry name" value="D-AMINOPEPTIDASE"/>
    <property type="match status" value="1"/>
</dbReference>
<reference evidence="3 4" key="1">
    <citation type="submission" date="2017-07" db="EMBL/GenBank/DDBJ databases">
        <authorList>
            <person name="Sun Z.S."/>
            <person name="Albrecht U."/>
            <person name="Echele G."/>
            <person name="Lee C.C."/>
        </authorList>
    </citation>
    <scope>NUCLEOTIDE SEQUENCE [LARGE SCALE GENOMIC DNA]</scope>
    <source>
        <strain evidence="3 4">CGMCC 1.12710</strain>
    </source>
</reference>
<dbReference type="CDD" id="cd02252">
    <property type="entry name" value="nylC_like"/>
    <property type="match status" value="1"/>
</dbReference>
<dbReference type="InterPro" id="IPR005321">
    <property type="entry name" value="Peptidase_S58_DmpA"/>
</dbReference>
<keyword evidence="3" id="KW-0645">Protease</keyword>